<protein>
    <submittedName>
        <fullName evidence="2">Uncharacterized conserved protein YdhG, YjbR/CyaY-like superfamily, DUF1801 family</fullName>
    </submittedName>
</protein>
<gene>
    <name evidence="2" type="ORF">GA0111570_11054</name>
</gene>
<organism evidence="2 3">
    <name type="scientific">Raineyella antarctica</name>
    <dbReference type="NCBI Taxonomy" id="1577474"/>
    <lineage>
        <taxon>Bacteria</taxon>
        <taxon>Bacillati</taxon>
        <taxon>Actinomycetota</taxon>
        <taxon>Actinomycetes</taxon>
        <taxon>Propionibacteriales</taxon>
        <taxon>Propionibacteriaceae</taxon>
        <taxon>Raineyella</taxon>
    </lineage>
</organism>
<dbReference type="EMBL" id="FMYF01000010">
    <property type="protein sequence ID" value="SDB93685.1"/>
    <property type="molecule type" value="Genomic_DNA"/>
</dbReference>
<evidence type="ECO:0000313" key="2">
    <source>
        <dbReference type="EMBL" id="SDB93685.1"/>
    </source>
</evidence>
<evidence type="ECO:0000313" key="3">
    <source>
        <dbReference type="Proteomes" id="UP000199086"/>
    </source>
</evidence>
<dbReference type="STRING" id="1577474.GA0111570_11054"/>
<evidence type="ECO:0000256" key="1">
    <source>
        <dbReference type="SAM" id="MobiDB-lite"/>
    </source>
</evidence>
<dbReference type="SUPFAM" id="SSF159888">
    <property type="entry name" value="YdhG-like"/>
    <property type="match status" value="1"/>
</dbReference>
<sequence length="139" mass="15568">MATKKDGLSAEEKAAVRQAAAERKRSEAGKNGEADVLAAIAAMDEHDRPIAEGLHALVRRELPELTCRTWYGFPAYCKDDKVVFFYQFAAKFKTRYGHIGFQDVANLDDGAMWPTAFAIMEWNDEVEARVADLIRRAVS</sequence>
<dbReference type="Proteomes" id="UP000199086">
    <property type="component" value="Unassembled WGS sequence"/>
</dbReference>
<dbReference type="AlphaFoldDB" id="A0A1G6HIC2"/>
<name>A0A1G6HIC2_9ACTN</name>
<feature type="region of interest" description="Disordered" evidence="1">
    <location>
        <begin position="1"/>
        <end position="31"/>
    </location>
</feature>
<dbReference type="RefSeq" id="WP_092612569.1">
    <property type="nucleotide sequence ID" value="NZ_FMYF01000010.1"/>
</dbReference>
<reference evidence="2 3" key="1">
    <citation type="submission" date="2016-06" db="EMBL/GenBank/DDBJ databases">
        <authorList>
            <person name="Olsen C.W."/>
            <person name="Carey S."/>
            <person name="Hinshaw L."/>
            <person name="Karasin A.I."/>
        </authorList>
    </citation>
    <scope>NUCLEOTIDE SEQUENCE [LARGE SCALE GENOMIC DNA]</scope>
    <source>
        <strain evidence="2 3">LZ-22</strain>
    </source>
</reference>
<keyword evidence="3" id="KW-1185">Reference proteome</keyword>
<dbReference type="OrthoDB" id="32458at2"/>
<proteinExistence type="predicted"/>
<accession>A0A1G6HIC2</accession>